<dbReference type="Gene3D" id="2.60.40.1360">
    <property type="match status" value="1"/>
</dbReference>
<dbReference type="InterPro" id="IPR011682">
    <property type="entry name" value="Glyco_hydro_38_C"/>
</dbReference>
<evidence type="ECO:0000256" key="10">
    <source>
        <dbReference type="RuleBase" id="RU361199"/>
    </source>
</evidence>
<dbReference type="GO" id="GO:0046872">
    <property type="term" value="F:metal ion binding"/>
    <property type="evidence" value="ECO:0007669"/>
    <property type="project" value="UniProtKB-KW"/>
</dbReference>
<feature type="domain" description="Glycoside hydrolase family 38 central" evidence="11">
    <location>
        <begin position="362"/>
        <end position="439"/>
    </location>
</feature>
<evidence type="ECO:0000259" key="11">
    <source>
        <dbReference type="SMART" id="SM00872"/>
    </source>
</evidence>
<evidence type="ECO:0000256" key="5">
    <source>
        <dbReference type="ARBA" id="ARBA00022801"/>
    </source>
</evidence>
<dbReference type="Proteomes" id="UP001154078">
    <property type="component" value="Chromosome 1"/>
</dbReference>
<dbReference type="SUPFAM" id="SSF74650">
    <property type="entry name" value="Galactose mutarotase-like"/>
    <property type="match status" value="1"/>
</dbReference>
<comment type="catalytic activity">
    <reaction evidence="1">
        <text>Hydrolysis of terminal, non-reducing alpha-D-mannose residues in alpha-D-mannosides.</text>
        <dbReference type="EC" id="3.2.1.24"/>
    </reaction>
</comment>
<dbReference type="EMBL" id="OV121132">
    <property type="protein sequence ID" value="CAH0546121.1"/>
    <property type="molecule type" value="Genomic_DNA"/>
</dbReference>
<keyword evidence="4 10" id="KW-0479">Metal-binding</keyword>
<dbReference type="FunFam" id="3.20.110.10:FF:000001">
    <property type="entry name" value="Alpha-mannosidase"/>
    <property type="match status" value="1"/>
</dbReference>
<keyword evidence="6 10" id="KW-0862">Zinc</keyword>
<dbReference type="Gene3D" id="2.70.98.30">
    <property type="entry name" value="Golgi alpha-mannosidase II, domain 4"/>
    <property type="match status" value="1"/>
</dbReference>
<dbReference type="InterPro" id="IPR015341">
    <property type="entry name" value="Glyco_hydro_38_cen"/>
</dbReference>
<reference evidence="12" key="1">
    <citation type="submission" date="2021-12" db="EMBL/GenBank/DDBJ databases">
        <authorList>
            <person name="King R."/>
        </authorList>
    </citation>
    <scope>NUCLEOTIDE SEQUENCE</scope>
</reference>
<dbReference type="SUPFAM" id="SSF88713">
    <property type="entry name" value="Glycoside hydrolase/deacetylase"/>
    <property type="match status" value="1"/>
</dbReference>
<keyword evidence="10" id="KW-0732">Signal</keyword>
<dbReference type="InterPro" id="IPR013780">
    <property type="entry name" value="Glyco_hydro_b"/>
</dbReference>
<dbReference type="GO" id="GO:0004559">
    <property type="term" value="F:alpha-mannosidase activity"/>
    <property type="evidence" value="ECO:0007669"/>
    <property type="project" value="UniProtKB-EC"/>
</dbReference>
<proteinExistence type="inferred from homology"/>
<dbReference type="Pfam" id="PF01074">
    <property type="entry name" value="Glyco_hydro_38N"/>
    <property type="match status" value="1"/>
</dbReference>
<dbReference type="SUPFAM" id="SSF88688">
    <property type="entry name" value="Families 57/38 glycoside transferase middle domain"/>
    <property type="match status" value="1"/>
</dbReference>
<dbReference type="Pfam" id="PF09261">
    <property type="entry name" value="Alpha-mann_mid"/>
    <property type="match status" value="1"/>
</dbReference>
<dbReference type="GO" id="GO:0006013">
    <property type="term" value="P:mannose metabolic process"/>
    <property type="evidence" value="ECO:0007669"/>
    <property type="project" value="InterPro"/>
</dbReference>
<dbReference type="InterPro" id="IPR028995">
    <property type="entry name" value="Glyco_hydro_57/38_cen_sf"/>
</dbReference>
<dbReference type="PANTHER" id="PTHR11607:SF3">
    <property type="entry name" value="LYSOSOMAL ALPHA-MANNOSIDASE"/>
    <property type="match status" value="1"/>
</dbReference>
<name>A0A9P0F8J8_BRAAE</name>
<comment type="similarity">
    <text evidence="2 10">Belongs to the glycosyl hydrolase 38 family.</text>
</comment>
<dbReference type="PANTHER" id="PTHR11607">
    <property type="entry name" value="ALPHA-MANNOSIDASE"/>
    <property type="match status" value="1"/>
</dbReference>
<dbReference type="InterPro" id="IPR011013">
    <property type="entry name" value="Gal_mutarotase_sf_dom"/>
</dbReference>
<comment type="cofactor">
    <cofactor evidence="10">
        <name>Zn(2+)</name>
        <dbReference type="ChEBI" id="CHEBI:29105"/>
    </cofactor>
    <text evidence="10">Binds 1 zinc ion per subunit.</text>
</comment>
<evidence type="ECO:0000256" key="7">
    <source>
        <dbReference type="ARBA" id="ARBA00023157"/>
    </source>
</evidence>
<dbReference type="GO" id="GO:0005764">
    <property type="term" value="C:lysosome"/>
    <property type="evidence" value="ECO:0007669"/>
    <property type="project" value="TreeGrafter"/>
</dbReference>
<dbReference type="Pfam" id="PF17677">
    <property type="entry name" value="Glyco_hydro38C2"/>
    <property type="match status" value="1"/>
</dbReference>
<evidence type="ECO:0000256" key="2">
    <source>
        <dbReference type="ARBA" id="ARBA00009792"/>
    </source>
</evidence>
<evidence type="ECO:0000256" key="9">
    <source>
        <dbReference type="ARBA" id="ARBA00023295"/>
    </source>
</evidence>
<dbReference type="SMART" id="SM00872">
    <property type="entry name" value="Alpha-mann_mid"/>
    <property type="match status" value="1"/>
</dbReference>
<dbReference type="InterPro" id="IPR037094">
    <property type="entry name" value="Glyco_hydro_38_cen_sf"/>
</dbReference>
<dbReference type="EC" id="3.2.1.-" evidence="10"/>
<keyword evidence="7" id="KW-1015">Disulfide bond</keyword>
<keyword evidence="8" id="KW-0325">Glycoprotein</keyword>
<dbReference type="OrthoDB" id="2016903at2759"/>
<evidence type="ECO:0000256" key="3">
    <source>
        <dbReference type="ARBA" id="ARBA00012752"/>
    </source>
</evidence>
<dbReference type="FunFam" id="1.20.1270.50:FF:000002">
    <property type="entry name" value="Alpha-mannosidase"/>
    <property type="match status" value="1"/>
</dbReference>
<gene>
    <name evidence="12" type="ORF">MELIAE_LOCUS360</name>
</gene>
<feature type="signal peptide" evidence="10">
    <location>
        <begin position="1"/>
        <end position="19"/>
    </location>
</feature>
<dbReference type="InterPro" id="IPR041147">
    <property type="entry name" value="GH38_C"/>
</dbReference>
<keyword evidence="5 10" id="KW-0378">Hydrolase</keyword>
<evidence type="ECO:0000256" key="8">
    <source>
        <dbReference type="ARBA" id="ARBA00023180"/>
    </source>
</evidence>
<evidence type="ECO:0000256" key="4">
    <source>
        <dbReference type="ARBA" id="ARBA00022723"/>
    </source>
</evidence>
<dbReference type="Gene3D" id="1.20.1270.50">
    <property type="entry name" value="Glycoside hydrolase family 38, central domain"/>
    <property type="match status" value="2"/>
</dbReference>
<dbReference type="InterPro" id="IPR011330">
    <property type="entry name" value="Glyco_hydro/deAcase_b/a-brl"/>
</dbReference>
<organism evidence="12 13">
    <name type="scientific">Brassicogethes aeneus</name>
    <name type="common">Rape pollen beetle</name>
    <name type="synonym">Meligethes aeneus</name>
    <dbReference type="NCBI Taxonomy" id="1431903"/>
    <lineage>
        <taxon>Eukaryota</taxon>
        <taxon>Metazoa</taxon>
        <taxon>Ecdysozoa</taxon>
        <taxon>Arthropoda</taxon>
        <taxon>Hexapoda</taxon>
        <taxon>Insecta</taxon>
        <taxon>Pterygota</taxon>
        <taxon>Neoptera</taxon>
        <taxon>Endopterygota</taxon>
        <taxon>Coleoptera</taxon>
        <taxon>Polyphaga</taxon>
        <taxon>Cucujiformia</taxon>
        <taxon>Nitidulidae</taxon>
        <taxon>Meligethinae</taxon>
        <taxon>Brassicogethes</taxon>
    </lineage>
</organism>
<evidence type="ECO:0000313" key="13">
    <source>
        <dbReference type="Proteomes" id="UP001154078"/>
    </source>
</evidence>
<dbReference type="InterPro" id="IPR027291">
    <property type="entry name" value="Glyco_hydro_38_N_sf"/>
</dbReference>
<dbReference type="CDD" id="cd10810">
    <property type="entry name" value="GH38N_AMII_LAM_like"/>
    <property type="match status" value="1"/>
</dbReference>
<evidence type="ECO:0000256" key="1">
    <source>
        <dbReference type="ARBA" id="ARBA00000365"/>
    </source>
</evidence>
<dbReference type="InterPro" id="IPR000602">
    <property type="entry name" value="Glyco_hydro_38_N"/>
</dbReference>
<accession>A0A9P0F8J8</accession>
<dbReference type="AlphaFoldDB" id="A0A9P0F8J8"/>
<dbReference type="Gene3D" id="2.60.40.1180">
    <property type="entry name" value="Golgi alpha-mannosidase II"/>
    <property type="match status" value="1"/>
</dbReference>
<evidence type="ECO:0000313" key="12">
    <source>
        <dbReference type="EMBL" id="CAH0546121.1"/>
    </source>
</evidence>
<sequence>MLMFKFCIVLVVGLAGVMAKPAPLTQEPSCGYESCHPIDDKKINIHLVPHSHDDVGWLKTVDQYFYGAKTEIQSAGVQYIITSAVEALLRNRDRRYIQVETEFFKKWWDEATESQREDFQNLVNRGQIEMINGAIAMNDEACTNYQSTIDQFTWGLRFLNDTLGACGAPKIGWQIDPFGHSREQANLFTQFGYNGFFFARLDENDRLHRKANKRMDFLWQGSDNIESSNIFGSVFGSDNLYFPPQDLNWDVGETNDPIIDNPSSPDYNVPFFLKSVQNTVNRYKKWFPTNNLLFTMGGDFQYQSAEMLYMNMDRLIKIFKNHTEINVIYSTPSCYLKAVNDAKPNLTLKTDDFFPYGNSDHEYWAGYFTSRPNSKRFERVGNNILQATKQLTALSKILSGHDFTDDVNDLREQMGIMQHHDAITGTEKQNVTKDYVRRLTKGIRNAEKHFSEILGSFVTSDNKDILLNLDLQTCLLSNVSICTTAEKNVIVVYNPLSRPVSHYVRIPVPEGSYKVYDAESKPVHCDILPAISKFKHIPKEVGTPLPYDLVFEAKINAFGMYVYYLKKTGDNTKPGSSVKTQTKFGSSENGFELNPETNLLKSVTIDGVTVDIKQEFLYYQSAKKDIWSGAYLFRPLPETVAISLSETVYIESVSSTTSVDEVVQVFNDYIKQIIRVYKAPGHNYVEFDWLVGPLPNLTLPNMGNEVITRFTVADFDNKNVFYTDSNGRQLMRREINKRPDYTYNHTYEPIASNYYPVTSRILIRDEAKNLEVAILNDRSQGGSSLNQGEIELMVHRRLFHDDNKGVNENLNETEFGQGVVVRGSHLLTLGPITTTNKNQKNAETKEKIRELKKLLSPIVFVAPTDKTKEEIFKVINENSFIYAGGSNNNPEGVHVMTFEPWKEDSYILRLENIFDAANSTVSVDLNKIFLNIKFNSIKETTLAANHWLDDYKKIPKFSWSTDVKDTSGWTVDMSQDDGTKITLTPTEIRTFIVKV</sequence>
<dbReference type="FunFam" id="2.70.98.30:FF:000003">
    <property type="entry name" value="Alpha-mannosidase"/>
    <property type="match status" value="1"/>
</dbReference>
<feature type="chain" id="PRO_5040536856" description="Alpha-mannosidase" evidence="10">
    <location>
        <begin position="20"/>
        <end position="995"/>
    </location>
</feature>
<evidence type="ECO:0000256" key="6">
    <source>
        <dbReference type="ARBA" id="ARBA00022833"/>
    </source>
</evidence>
<keyword evidence="9 10" id="KW-0326">Glycosidase</keyword>
<dbReference type="Gene3D" id="3.20.110.10">
    <property type="entry name" value="Glycoside hydrolase 38, N terminal domain"/>
    <property type="match status" value="1"/>
</dbReference>
<dbReference type="FunFam" id="1.20.1270.50:FF:000003">
    <property type="entry name" value="Alpha-mannosidase"/>
    <property type="match status" value="1"/>
</dbReference>
<protein>
    <recommendedName>
        <fullName evidence="3 10">Alpha-mannosidase</fullName>
        <ecNumber evidence="10">3.2.1.-</ecNumber>
    </recommendedName>
</protein>
<dbReference type="Pfam" id="PF07748">
    <property type="entry name" value="Glyco_hydro_38C"/>
    <property type="match status" value="1"/>
</dbReference>
<dbReference type="GO" id="GO:0030246">
    <property type="term" value="F:carbohydrate binding"/>
    <property type="evidence" value="ECO:0007669"/>
    <property type="project" value="InterPro"/>
</dbReference>
<keyword evidence="13" id="KW-1185">Reference proteome</keyword>
<dbReference type="InterPro" id="IPR050843">
    <property type="entry name" value="Glycosyl_Hydrlase_38"/>
</dbReference>